<comment type="caution">
    <text evidence="2">The sequence shown here is derived from an EMBL/GenBank/DDBJ whole genome shotgun (WGS) entry which is preliminary data.</text>
</comment>
<dbReference type="AlphaFoldDB" id="A0A8J3BE44"/>
<protein>
    <submittedName>
        <fullName evidence="2">Uncharacterized protein</fullName>
    </submittedName>
</protein>
<dbReference type="Proteomes" id="UP000649739">
    <property type="component" value="Unassembled WGS sequence"/>
</dbReference>
<accession>A0A8J3BE44</accession>
<dbReference type="EMBL" id="BMQB01000011">
    <property type="protein sequence ID" value="GGK07230.1"/>
    <property type="molecule type" value="Genomic_DNA"/>
</dbReference>
<evidence type="ECO:0000313" key="2">
    <source>
        <dbReference type="EMBL" id="GGK07230.1"/>
    </source>
</evidence>
<gene>
    <name evidence="2" type="ORF">GCM10010123_41350</name>
</gene>
<proteinExistence type="predicted"/>
<evidence type="ECO:0000313" key="3">
    <source>
        <dbReference type="Proteomes" id="UP000649739"/>
    </source>
</evidence>
<name>A0A8J3BE44_9ACTN</name>
<evidence type="ECO:0000256" key="1">
    <source>
        <dbReference type="SAM" id="MobiDB-lite"/>
    </source>
</evidence>
<reference evidence="2" key="1">
    <citation type="journal article" date="2014" name="Int. J. Syst. Evol. Microbiol.">
        <title>Complete genome sequence of Corynebacterium casei LMG S-19264T (=DSM 44701T), isolated from a smear-ripened cheese.</title>
        <authorList>
            <consortium name="US DOE Joint Genome Institute (JGI-PGF)"/>
            <person name="Walter F."/>
            <person name="Albersmeier A."/>
            <person name="Kalinowski J."/>
            <person name="Ruckert C."/>
        </authorList>
    </citation>
    <scope>NUCLEOTIDE SEQUENCE</scope>
    <source>
        <strain evidence="2">JCM 3090</strain>
    </source>
</reference>
<sequence>MIARWRRRTPADQGSPQAERFGWNCPVCGSGLGADPRLVTVQRPSGERHTMFADPPSFRLEVGYADRDNRLPWRVRTLGRNFKPEESPNPRFNEREVSFVYLLCGDGHIFPDPDAPAAAGRRSGADELADWNMIALLGAPASGKTYLVLRMLNQSLDNPHRLAPRGDDARVRRRALGRLEEVPLTVRAREYAQTLSEGLAILPTGTNTEGMPAGILAEHLPDALEAVRRMIRVSVVNGPDRAADWGLRFRQPLVLRTDCAGRQTWTGLADLPGELFAPDAPDREAVQLRHYDGLLWVVDPLISDHALHWLRDGFGTDASYGEILDGSLRPGTTALGADVTRANRDLIQMEIGQQLSLVDNMFAVDQGKAVDIHLAITKCDLIRAALPRPGGAGHPLADLGEPGAVGYGAAVYLSFAAQRWADRTDGAADPAAAADEGAASLLGYLRAGVAAADEVRERRARQVAAALLDHYSDPAAFWRLVHGGEPDTIGIGNPDAEPGLTARTVAVPSIAAHLDRALEPGGAGRLLLRDLVMSTVGCGIAYGLGHDDSLYKVLSEPWLNLRVFLCSPLGTVPRVTEGNRLAPLAAGTRFQPAKARSAALTQLLVSVLGKARS</sequence>
<reference evidence="2" key="2">
    <citation type="submission" date="2020-09" db="EMBL/GenBank/DDBJ databases">
        <authorList>
            <person name="Sun Q."/>
            <person name="Ohkuma M."/>
        </authorList>
    </citation>
    <scope>NUCLEOTIDE SEQUENCE</scope>
    <source>
        <strain evidence="2">JCM 3090</strain>
    </source>
</reference>
<keyword evidence="3" id="KW-1185">Reference proteome</keyword>
<organism evidence="2 3">
    <name type="scientific">Pilimelia anulata</name>
    <dbReference type="NCBI Taxonomy" id="53371"/>
    <lineage>
        <taxon>Bacteria</taxon>
        <taxon>Bacillati</taxon>
        <taxon>Actinomycetota</taxon>
        <taxon>Actinomycetes</taxon>
        <taxon>Micromonosporales</taxon>
        <taxon>Micromonosporaceae</taxon>
        <taxon>Pilimelia</taxon>
    </lineage>
</organism>
<dbReference type="RefSeq" id="WP_189171866.1">
    <property type="nucleotide sequence ID" value="NZ_BMQB01000011.1"/>
</dbReference>
<feature type="region of interest" description="Disordered" evidence="1">
    <location>
        <begin position="1"/>
        <end position="20"/>
    </location>
</feature>